<dbReference type="PANTHER" id="PTHR34415:SF1">
    <property type="entry name" value="INTEGRASE CATALYTIC DOMAIN-CONTAINING PROTEIN"/>
    <property type="match status" value="1"/>
</dbReference>
<name>A0A9N9GTB8_9GLOM</name>
<dbReference type="OrthoDB" id="5986738at2759"/>
<reference evidence="1" key="1">
    <citation type="submission" date="2021-06" db="EMBL/GenBank/DDBJ databases">
        <authorList>
            <person name="Kallberg Y."/>
            <person name="Tangrot J."/>
            <person name="Rosling A."/>
        </authorList>
    </citation>
    <scope>NUCLEOTIDE SEQUENCE</scope>
    <source>
        <strain evidence="1">MA453B</strain>
    </source>
</reference>
<gene>
    <name evidence="1" type="ORF">DERYTH_LOCUS8789</name>
</gene>
<dbReference type="EMBL" id="CAJVPY010004617">
    <property type="protein sequence ID" value="CAG8623983.1"/>
    <property type="molecule type" value="Genomic_DNA"/>
</dbReference>
<sequence>MPSPGRHFKEISMPIVFLPTNYNYTSVYRNYTQTYKDKYGDVRVISKSTFTNIWKALMPSFQFMSSKSDLCETCEMMKMDIQYATQHKKKLELTKDYLAHLNHAQEEHDYYNKNITTAIEDGKHNPNGVESQQVGSLYFKSPRKAHLFGVCNTGNFPNIQQINYVIDEAEIPDDGKQGKGINCILSLCYLSGEGYQYYNFKAYFQTFKKLPNIQKYYHFYFTSQYLEIVSYKNNLEESYKTFTMRSFFFDANNLPSTLNVKPLTFKQQEELYKEIAPHVDLPFRDITCLKPEAKLEER</sequence>
<keyword evidence="2" id="KW-1185">Reference proteome</keyword>
<dbReference type="PANTHER" id="PTHR34415">
    <property type="entry name" value="INTEGRASE CATALYTIC DOMAIN-CONTAINING PROTEIN"/>
    <property type="match status" value="1"/>
</dbReference>
<dbReference type="AlphaFoldDB" id="A0A9N9GTB8"/>
<evidence type="ECO:0000313" key="2">
    <source>
        <dbReference type="Proteomes" id="UP000789405"/>
    </source>
</evidence>
<proteinExistence type="predicted"/>
<comment type="caution">
    <text evidence="1">The sequence shown here is derived from an EMBL/GenBank/DDBJ whole genome shotgun (WGS) entry which is preliminary data.</text>
</comment>
<evidence type="ECO:0000313" key="1">
    <source>
        <dbReference type="EMBL" id="CAG8623983.1"/>
    </source>
</evidence>
<organism evidence="1 2">
    <name type="scientific">Dentiscutata erythropus</name>
    <dbReference type="NCBI Taxonomy" id="1348616"/>
    <lineage>
        <taxon>Eukaryota</taxon>
        <taxon>Fungi</taxon>
        <taxon>Fungi incertae sedis</taxon>
        <taxon>Mucoromycota</taxon>
        <taxon>Glomeromycotina</taxon>
        <taxon>Glomeromycetes</taxon>
        <taxon>Diversisporales</taxon>
        <taxon>Gigasporaceae</taxon>
        <taxon>Dentiscutata</taxon>
    </lineage>
</organism>
<dbReference type="Proteomes" id="UP000789405">
    <property type="component" value="Unassembled WGS sequence"/>
</dbReference>
<accession>A0A9N9GTB8</accession>
<protein>
    <submittedName>
        <fullName evidence="1">4472_t:CDS:1</fullName>
    </submittedName>
</protein>